<accession>A0A2Z6N2V1</accession>
<evidence type="ECO:0000313" key="2">
    <source>
        <dbReference type="Proteomes" id="UP000242715"/>
    </source>
</evidence>
<gene>
    <name evidence="1" type="ORF">TSUD_364560</name>
</gene>
<dbReference type="EMBL" id="DF973425">
    <property type="protein sequence ID" value="GAU30410.1"/>
    <property type="molecule type" value="Genomic_DNA"/>
</dbReference>
<feature type="non-terminal residue" evidence="1">
    <location>
        <position position="1"/>
    </location>
</feature>
<organism evidence="1 2">
    <name type="scientific">Trifolium subterraneum</name>
    <name type="common">Subterranean clover</name>
    <dbReference type="NCBI Taxonomy" id="3900"/>
    <lineage>
        <taxon>Eukaryota</taxon>
        <taxon>Viridiplantae</taxon>
        <taxon>Streptophyta</taxon>
        <taxon>Embryophyta</taxon>
        <taxon>Tracheophyta</taxon>
        <taxon>Spermatophyta</taxon>
        <taxon>Magnoliopsida</taxon>
        <taxon>eudicotyledons</taxon>
        <taxon>Gunneridae</taxon>
        <taxon>Pentapetalae</taxon>
        <taxon>rosids</taxon>
        <taxon>fabids</taxon>
        <taxon>Fabales</taxon>
        <taxon>Fabaceae</taxon>
        <taxon>Papilionoideae</taxon>
        <taxon>50 kb inversion clade</taxon>
        <taxon>NPAAA clade</taxon>
        <taxon>Hologalegina</taxon>
        <taxon>IRL clade</taxon>
        <taxon>Trifolieae</taxon>
        <taxon>Trifolium</taxon>
    </lineage>
</organism>
<dbReference type="InterPro" id="IPR027417">
    <property type="entry name" value="P-loop_NTPase"/>
</dbReference>
<dbReference type="AlphaFoldDB" id="A0A2Z6N2V1"/>
<protein>
    <submittedName>
        <fullName evidence="1">Uncharacterized protein</fullName>
    </submittedName>
</protein>
<dbReference type="Proteomes" id="UP000242715">
    <property type="component" value="Unassembled WGS sequence"/>
</dbReference>
<sequence>DALSKSSFETYSPKTRDSLSSWAPDCIGFNLIEAVLCHICRKERPGAVLVFMTGWEDISCLRDQLKAHPLLGDPNRVLLQTCHGSMATSEQFMTLINRLFSFRDTISLLHPPPLLGVLHKESRVPFIAEF</sequence>
<proteinExistence type="predicted"/>
<keyword evidence="2" id="KW-1185">Reference proteome</keyword>
<evidence type="ECO:0000313" key="1">
    <source>
        <dbReference type="EMBL" id="GAU30410.1"/>
    </source>
</evidence>
<dbReference type="Gene3D" id="3.40.50.300">
    <property type="entry name" value="P-loop containing nucleotide triphosphate hydrolases"/>
    <property type="match status" value="1"/>
</dbReference>
<name>A0A2Z6N2V1_TRISU</name>
<dbReference type="OrthoDB" id="1678587at2759"/>
<reference evidence="2" key="1">
    <citation type="journal article" date="2017" name="Front. Plant Sci.">
        <title>Climate Clever Clovers: New Paradigm to Reduce the Environmental Footprint of Ruminants by Breeding Low Methanogenic Forages Utilizing Haplotype Variation.</title>
        <authorList>
            <person name="Kaur P."/>
            <person name="Appels R."/>
            <person name="Bayer P.E."/>
            <person name="Keeble-Gagnere G."/>
            <person name="Wang J."/>
            <person name="Hirakawa H."/>
            <person name="Shirasawa K."/>
            <person name="Vercoe P."/>
            <person name="Stefanova K."/>
            <person name="Durmic Z."/>
            <person name="Nichols P."/>
            <person name="Revell C."/>
            <person name="Isobe S.N."/>
            <person name="Edwards D."/>
            <person name="Erskine W."/>
        </authorList>
    </citation>
    <scope>NUCLEOTIDE SEQUENCE [LARGE SCALE GENOMIC DNA]</scope>
    <source>
        <strain evidence="2">cv. Daliak</strain>
    </source>
</reference>